<evidence type="ECO:0000313" key="3">
    <source>
        <dbReference type="Proteomes" id="UP000187261"/>
    </source>
</evidence>
<dbReference type="STRING" id="1121284.SAMN05660493_02915"/>
<dbReference type="PROSITE" id="PS51257">
    <property type="entry name" value="PROKAR_LIPOPROTEIN"/>
    <property type="match status" value="1"/>
</dbReference>
<evidence type="ECO:0000313" key="2">
    <source>
        <dbReference type="EMBL" id="SIT98179.1"/>
    </source>
</evidence>
<reference evidence="3" key="1">
    <citation type="submission" date="2016-10" db="EMBL/GenBank/DDBJ databases">
        <authorList>
            <person name="Varghese N."/>
            <person name="Submissions S."/>
        </authorList>
    </citation>
    <scope>NUCLEOTIDE SEQUENCE [LARGE SCALE GENOMIC DNA]</scope>
    <source>
        <strain evidence="3">DSM 19482</strain>
    </source>
</reference>
<sequence length="178" mass="19835">MKKLIASVLLCSVLSSCIVSTAAKVVKTTAKVAVGTVKVAAKGTGWVIQKANGKINEDRLNGKWKVVGFYRGTFDEFSATENPENLFTCTSGDEIYEFKMNKEKMWHYDCGSSDGQKFKIKYSFEKNDETKSKENMVTYGPGYFTIINVTGDKLVLEGYFAQDNGNKIKSICTLEKTR</sequence>
<feature type="chain" id="PRO_5013387264" description="Lipocalin-like domain-containing protein" evidence="1">
    <location>
        <begin position="22"/>
        <end position="178"/>
    </location>
</feature>
<dbReference type="EMBL" id="FTPU01000044">
    <property type="protein sequence ID" value="SIT98179.1"/>
    <property type="molecule type" value="Genomic_DNA"/>
</dbReference>
<evidence type="ECO:0008006" key="4">
    <source>
        <dbReference type="Google" id="ProtNLM"/>
    </source>
</evidence>
<dbReference type="RefSeq" id="WP_076784262.1">
    <property type="nucleotide sequence ID" value="NZ_FTPU01000044.1"/>
</dbReference>
<feature type="signal peptide" evidence="1">
    <location>
        <begin position="1"/>
        <end position="21"/>
    </location>
</feature>
<organism evidence="2 3">
    <name type="scientific">Epilithonimonas bovis DSM 19482</name>
    <dbReference type="NCBI Taxonomy" id="1121284"/>
    <lineage>
        <taxon>Bacteria</taxon>
        <taxon>Pseudomonadati</taxon>
        <taxon>Bacteroidota</taxon>
        <taxon>Flavobacteriia</taxon>
        <taxon>Flavobacteriales</taxon>
        <taxon>Weeksellaceae</taxon>
        <taxon>Chryseobacterium group</taxon>
        <taxon>Epilithonimonas</taxon>
    </lineage>
</organism>
<protein>
    <recommendedName>
        <fullName evidence="4">Lipocalin-like domain-containing protein</fullName>
    </recommendedName>
</protein>
<dbReference type="OrthoDB" id="1267395at2"/>
<keyword evidence="3" id="KW-1185">Reference proteome</keyword>
<dbReference type="Proteomes" id="UP000187261">
    <property type="component" value="Unassembled WGS sequence"/>
</dbReference>
<dbReference type="AlphaFoldDB" id="A0A1U7PZ05"/>
<keyword evidence="1" id="KW-0732">Signal</keyword>
<accession>A0A1U7PZ05</accession>
<gene>
    <name evidence="2" type="ORF">SAMN05660493_02915</name>
</gene>
<proteinExistence type="predicted"/>
<evidence type="ECO:0000256" key="1">
    <source>
        <dbReference type="SAM" id="SignalP"/>
    </source>
</evidence>
<name>A0A1U7PZ05_9FLAO</name>